<dbReference type="PANTHER" id="PTHR43547">
    <property type="entry name" value="TWO-COMPONENT HISTIDINE KINASE"/>
    <property type="match status" value="1"/>
</dbReference>
<dbReference type="SUPFAM" id="SSF55874">
    <property type="entry name" value="ATPase domain of HSP90 chaperone/DNA topoisomerase II/histidine kinase"/>
    <property type="match status" value="1"/>
</dbReference>
<dbReference type="RefSeq" id="WP_005682036.1">
    <property type="nucleotide sequence ID" value="NZ_CAXUCB010000016.1"/>
</dbReference>
<dbReference type="InterPro" id="IPR003594">
    <property type="entry name" value="HATPase_dom"/>
</dbReference>
<evidence type="ECO:0000313" key="14">
    <source>
        <dbReference type="Proteomes" id="UP000002965"/>
    </source>
</evidence>
<evidence type="ECO:0000256" key="8">
    <source>
        <dbReference type="PROSITE-ProRule" id="PRU00169"/>
    </source>
</evidence>
<dbReference type="InterPro" id="IPR036097">
    <property type="entry name" value="HisK_dim/P_sf"/>
</dbReference>
<evidence type="ECO:0000256" key="1">
    <source>
        <dbReference type="ARBA" id="ARBA00000085"/>
    </source>
</evidence>
<dbReference type="InterPro" id="IPR004358">
    <property type="entry name" value="Sig_transdc_His_kin-like_C"/>
</dbReference>
<organism evidence="13 14">
    <name type="scientific">Bacteroides caccae CL03T12C61</name>
    <dbReference type="NCBI Taxonomy" id="997873"/>
    <lineage>
        <taxon>Bacteria</taxon>
        <taxon>Pseudomonadati</taxon>
        <taxon>Bacteroidota</taxon>
        <taxon>Bacteroidia</taxon>
        <taxon>Bacteroidales</taxon>
        <taxon>Bacteroidaceae</taxon>
        <taxon>Bacteroides</taxon>
    </lineage>
</organism>
<dbReference type="EMBL" id="AGXF01000016">
    <property type="protein sequence ID" value="EIY18370.1"/>
    <property type="molecule type" value="Genomic_DNA"/>
</dbReference>
<dbReference type="SUPFAM" id="SSF47384">
    <property type="entry name" value="Homodimeric domain of signal transducing histidine kinase"/>
    <property type="match status" value="1"/>
</dbReference>
<feature type="chain" id="PRO_5003715594" description="histidine kinase" evidence="9">
    <location>
        <begin position="21"/>
        <end position="1425"/>
    </location>
</feature>
<evidence type="ECO:0000256" key="5">
    <source>
        <dbReference type="ARBA" id="ARBA00022777"/>
    </source>
</evidence>
<dbReference type="Pfam" id="PF12833">
    <property type="entry name" value="HTH_18"/>
    <property type="match status" value="1"/>
</dbReference>
<dbReference type="CDD" id="cd17574">
    <property type="entry name" value="REC_OmpR"/>
    <property type="match status" value="1"/>
</dbReference>
<evidence type="ECO:0000313" key="13">
    <source>
        <dbReference type="EMBL" id="EIY18370.1"/>
    </source>
</evidence>
<dbReference type="InterPro" id="IPR009057">
    <property type="entry name" value="Homeodomain-like_sf"/>
</dbReference>
<dbReference type="Pfam" id="PF00512">
    <property type="entry name" value="HisKA"/>
    <property type="match status" value="1"/>
</dbReference>
<dbReference type="OrthoDB" id="9797097at2"/>
<keyword evidence="6" id="KW-0805">Transcription regulation</keyword>
<dbReference type="InterPro" id="IPR003661">
    <property type="entry name" value="HisK_dim/P_dom"/>
</dbReference>
<evidence type="ECO:0000256" key="2">
    <source>
        <dbReference type="ARBA" id="ARBA00012438"/>
    </source>
</evidence>
<dbReference type="FunFam" id="3.30.565.10:FF:000006">
    <property type="entry name" value="Sensor histidine kinase WalK"/>
    <property type="match status" value="1"/>
</dbReference>
<dbReference type="PROSITE" id="PS01124">
    <property type="entry name" value="HTH_ARAC_FAMILY_2"/>
    <property type="match status" value="1"/>
</dbReference>
<dbReference type="InterPro" id="IPR018060">
    <property type="entry name" value="HTH_AraC"/>
</dbReference>
<dbReference type="Gene3D" id="2.60.40.10">
    <property type="entry name" value="Immunoglobulins"/>
    <property type="match status" value="1"/>
</dbReference>
<dbReference type="Gene3D" id="1.10.287.130">
    <property type="match status" value="1"/>
</dbReference>
<dbReference type="GO" id="GO:0003700">
    <property type="term" value="F:DNA-binding transcription factor activity"/>
    <property type="evidence" value="ECO:0007669"/>
    <property type="project" value="InterPro"/>
</dbReference>
<dbReference type="SUPFAM" id="SSF46689">
    <property type="entry name" value="Homeodomain-like"/>
    <property type="match status" value="1"/>
</dbReference>
<dbReference type="Pfam" id="PF00072">
    <property type="entry name" value="Response_reg"/>
    <property type="match status" value="1"/>
</dbReference>
<comment type="catalytic activity">
    <reaction evidence="1">
        <text>ATP + protein L-histidine = ADP + protein N-phospho-L-histidine.</text>
        <dbReference type="EC" id="2.7.13.3"/>
    </reaction>
</comment>
<evidence type="ECO:0000256" key="9">
    <source>
        <dbReference type="SAM" id="SignalP"/>
    </source>
</evidence>
<dbReference type="CDD" id="cd00082">
    <property type="entry name" value="HisKA"/>
    <property type="match status" value="1"/>
</dbReference>
<protein>
    <recommendedName>
        <fullName evidence="2">histidine kinase</fullName>
        <ecNumber evidence="2">2.7.13.3</ecNumber>
    </recommendedName>
</protein>
<evidence type="ECO:0000256" key="7">
    <source>
        <dbReference type="ARBA" id="ARBA00023163"/>
    </source>
</evidence>
<dbReference type="HOGENOM" id="CLU_000445_28_1_10"/>
<keyword evidence="4" id="KW-0808">Transferase</keyword>
<evidence type="ECO:0000259" key="11">
    <source>
        <dbReference type="PROSITE" id="PS50109"/>
    </source>
</evidence>
<evidence type="ECO:0000259" key="12">
    <source>
        <dbReference type="PROSITE" id="PS50110"/>
    </source>
</evidence>
<dbReference type="InterPro" id="IPR011123">
    <property type="entry name" value="Y_Y_Y"/>
</dbReference>
<dbReference type="Pfam" id="PF02518">
    <property type="entry name" value="HATPase_c"/>
    <property type="match status" value="1"/>
</dbReference>
<dbReference type="SUPFAM" id="SSF63829">
    <property type="entry name" value="Calcium-dependent phosphotriesterase"/>
    <property type="match status" value="1"/>
</dbReference>
<proteinExistence type="predicted"/>
<dbReference type="InterPro" id="IPR036890">
    <property type="entry name" value="HATPase_C_sf"/>
</dbReference>
<dbReference type="SMART" id="SM00448">
    <property type="entry name" value="REC"/>
    <property type="match status" value="1"/>
</dbReference>
<dbReference type="InterPro" id="IPR013783">
    <property type="entry name" value="Ig-like_fold"/>
</dbReference>
<dbReference type="Gene3D" id="3.30.565.10">
    <property type="entry name" value="Histidine kinase-like ATPase, C-terminal domain"/>
    <property type="match status" value="1"/>
</dbReference>
<evidence type="ECO:0000256" key="6">
    <source>
        <dbReference type="ARBA" id="ARBA00023015"/>
    </source>
</evidence>
<dbReference type="InterPro" id="IPR015943">
    <property type="entry name" value="WD40/YVTN_repeat-like_dom_sf"/>
</dbReference>
<feature type="modified residue" description="4-aspartylphosphate" evidence="8">
    <location>
        <position position="1201"/>
    </location>
</feature>
<feature type="domain" description="HTH araC/xylS-type" evidence="10">
    <location>
        <begin position="1324"/>
        <end position="1423"/>
    </location>
</feature>
<dbReference type="SMART" id="SM00387">
    <property type="entry name" value="HATPase_c"/>
    <property type="match status" value="1"/>
</dbReference>
<feature type="domain" description="Histidine kinase" evidence="11">
    <location>
        <begin position="871"/>
        <end position="1104"/>
    </location>
</feature>
<dbReference type="Gene3D" id="2.130.10.10">
    <property type="entry name" value="YVTN repeat-like/Quinoprotein amine dehydrogenase"/>
    <property type="match status" value="3"/>
</dbReference>
<keyword evidence="14" id="KW-1185">Reference proteome</keyword>
<evidence type="ECO:0000256" key="3">
    <source>
        <dbReference type="ARBA" id="ARBA00022553"/>
    </source>
</evidence>
<dbReference type="PROSITE" id="PS50109">
    <property type="entry name" value="HIS_KIN"/>
    <property type="match status" value="1"/>
</dbReference>
<dbReference type="Pfam" id="PF07494">
    <property type="entry name" value="Reg_prop"/>
    <property type="match status" value="1"/>
</dbReference>
<dbReference type="Gene3D" id="1.10.10.60">
    <property type="entry name" value="Homeodomain-like"/>
    <property type="match status" value="1"/>
</dbReference>
<keyword evidence="3 8" id="KW-0597">Phosphoprotein</keyword>
<dbReference type="InterPro" id="IPR011110">
    <property type="entry name" value="Reg_prop"/>
</dbReference>
<keyword evidence="5" id="KW-0418">Kinase</keyword>
<dbReference type="Proteomes" id="UP000002965">
    <property type="component" value="Unassembled WGS sequence"/>
</dbReference>
<dbReference type="SMART" id="SM00388">
    <property type="entry name" value="HisKA"/>
    <property type="match status" value="1"/>
</dbReference>
<dbReference type="InterPro" id="IPR011006">
    <property type="entry name" value="CheY-like_superfamily"/>
</dbReference>
<keyword evidence="7" id="KW-0804">Transcription</keyword>
<feature type="domain" description="Response regulatory" evidence="12">
    <location>
        <begin position="1153"/>
        <end position="1268"/>
    </location>
</feature>
<dbReference type="Pfam" id="PF07495">
    <property type="entry name" value="Y_Y_Y"/>
    <property type="match status" value="1"/>
</dbReference>
<evidence type="ECO:0000256" key="4">
    <source>
        <dbReference type="ARBA" id="ARBA00022679"/>
    </source>
</evidence>
<name>I8UW09_9BACE</name>
<keyword evidence="9" id="KW-0732">Signal</keyword>
<dbReference type="GO" id="GO:0043565">
    <property type="term" value="F:sequence-specific DNA binding"/>
    <property type="evidence" value="ECO:0007669"/>
    <property type="project" value="InterPro"/>
</dbReference>
<accession>I8UW09</accession>
<dbReference type="CDD" id="cd00075">
    <property type="entry name" value="HATPase"/>
    <property type="match status" value="1"/>
</dbReference>
<dbReference type="InterPro" id="IPR001789">
    <property type="entry name" value="Sig_transdc_resp-reg_receiver"/>
</dbReference>
<dbReference type="EC" id="2.7.13.3" evidence="2"/>
<reference evidence="13 14" key="1">
    <citation type="submission" date="2012-02" db="EMBL/GenBank/DDBJ databases">
        <title>The Genome Sequence of Bacteroides caccae CL03T12C61.</title>
        <authorList>
            <consortium name="The Broad Institute Genome Sequencing Platform"/>
            <person name="Earl A."/>
            <person name="Ward D."/>
            <person name="Feldgarden M."/>
            <person name="Gevers D."/>
            <person name="Zitomersky N.L."/>
            <person name="Coyne M.J."/>
            <person name="Comstock L.E."/>
            <person name="Young S.K."/>
            <person name="Zeng Q."/>
            <person name="Gargeya S."/>
            <person name="Fitzgerald M."/>
            <person name="Haas B."/>
            <person name="Abouelleil A."/>
            <person name="Alvarado L."/>
            <person name="Arachchi H.M."/>
            <person name="Berlin A."/>
            <person name="Chapman S.B."/>
            <person name="Gearin G."/>
            <person name="Goldberg J."/>
            <person name="Griggs A."/>
            <person name="Gujja S."/>
            <person name="Hansen M."/>
            <person name="Heiman D."/>
            <person name="Howarth C."/>
            <person name="Larimer J."/>
            <person name="Lui A."/>
            <person name="MacDonald P.J.P."/>
            <person name="McCowen C."/>
            <person name="Montmayeur A."/>
            <person name="Murphy C."/>
            <person name="Neiman D."/>
            <person name="Pearson M."/>
            <person name="Priest M."/>
            <person name="Roberts A."/>
            <person name="Saif S."/>
            <person name="Shea T."/>
            <person name="Sisk P."/>
            <person name="Stolte C."/>
            <person name="Sykes S."/>
            <person name="Wortman J."/>
            <person name="Nusbaum C."/>
            <person name="Birren B."/>
        </authorList>
    </citation>
    <scope>NUCLEOTIDE SEQUENCE [LARGE SCALE GENOMIC DNA]</scope>
    <source>
        <strain evidence="13 14">CL03T12C61</strain>
    </source>
</reference>
<evidence type="ECO:0000259" key="10">
    <source>
        <dbReference type="PROSITE" id="PS01124"/>
    </source>
</evidence>
<dbReference type="Gene3D" id="3.40.50.2300">
    <property type="match status" value="1"/>
</dbReference>
<sequence length="1425" mass="163408">MRTLLSMLLCLLLSSLTSLSGNETFKQLTINNGLAHTDANCIVQDSTGLIWIGTYSGLQNYDGYSLQTYDYYPTGHTIFQSHNRIASIACTKEKLWIGTESGLTCFDLDTRRYVPYYIKDREEKYDFTTFIPKLFADPAGCHLWLKTTTEMIVVQISNDTIQPLKWSSEEERILSKSFNHLQFQKEIIWATTNRYIVKLGIHEGKISVLNTYESKELLQQNEKIQSSYLINNFLYIRTQKGCYRISVTGGELHKSAILYTDFHKIHPQIPLHTRGCFIVSKEGTLWCAYSEGIFEVRYPFSEKPFIQIYLRNSHGDKQSAQKVKNLQIDQYNNLWVATNSKGVFYRTLSKSLFRNISERDFKEIGLLKNEIMAVTGQKDGTIWMIAEYANLFCYNPQTEQLSFVPLPIKNNQAIYLQDLEMSHNNRHLYIGSSHGIYIYDTYTKKMERMTPIQKSDIKMINTSISELKEDETGRLWIGTWGNGILCIDNPLTSPTITIRLDTRTDPCILSNQITDLFVSDKSVLLCTTNGLNRLQLTDKGKIKTLSSYQTNEKRAHTSISTNYLACIDFVNDSTYWIGTIGGGLNKIVLHSEYDNDYTATCYTTQDGLPNNDCEIVLVDNPGCVWVGGNGLIQLNTSENKIHTYDSADGLQNNAYKTNVSYKSQDGRFYMGGLYGLSYFYPEHITHNTNLHTLVLTNLSINNQKIAPGTNYDGHIILKKILDKTSKVTLTHLQNNLSISFAALGYELSEQIMYRYRLKGFQNNWQTLHCTNNEIFFSNLPYNSYKLEVQLSTDRGYTWQTPGKQLEIVVFPPWYLSGWAKTLYVVSSILIVSIAFWQYNKEQKLKKENEIQKMQIKQDEDMYQAKMQFFMNASHELKTPLTLISLITEKLANENNPDKGYNTILYNVNRMLTLISELVDIRKQDLGIKVLSLSHLNISQIVRQIFEEIKIWAENKQIDIIYDTEISDIEMDADKERIGKMILNLFSNAIKYTNKGGQIEISLKRGTQKDIHPCYETTHIEGAVSPEIPICILTVKDTGIGISSESIHLIYERFFQVKGTSSTHLGAGIGLAIVKSVVLMHKGMIIVSSERMKGTEFIIALPIHEELKETQNSEEKQILDVTNFITEQYNEFHPITNNNKTITEPTAENPELPILLIVEDNPELQTILKEQLSSSYNIHIADNGHSGLEKCMSIFPDIIISDVMMPKMDGIEMCRRIKNNFSVAYIPLILLTAKNAVESQIEGYESGADLYIPKPFSMKLLKINLDRLLAQRKQWFKNNTQTTILTNPNNHTDGEVRQKAENDCNRKKEVQDEIIGTEEQRKMTERLKTIIEENIDDPDLSPGQLCSILGVSRSKFYRDFKLIDGQQLSDYIRNIRLEKAAYLLVNSNLNIQEIMNKVGFINNSHFTKIFKLKYEMTPSEYKRNAR</sequence>
<feature type="signal peptide" evidence="9">
    <location>
        <begin position="1"/>
        <end position="20"/>
    </location>
</feature>
<dbReference type="PATRIC" id="fig|997873.3.peg.3421"/>
<dbReference type="SMART" id="SM00342">
    <property type="entry name" value="HTH_ARAC"/>
    <property type="match status" value="1"/>
</dbReference>
<comment type="caution">
    <text evidence="13">The sequence shown here is derived from an EMBL/GenBank/DDBJ whole genome shotgun (WGS) entry which is preliminary data.</text>
</comment>
<dbReference type="PANTHER" id="PTHR43547:SF2">
    <property type="entry name" value="HYBRID SIGNAL TRANSDUCTION HISTIDINE KINASE C"/>
    <property type="match status" value="1"/>
</dbReference>
<gene>
    <name evidence="13" type="ORF">HMPREF1061_03283</name>
</gene>
<dbReference type="InterPro" id="IPR005467">
    <property type="entry name" value="His_kinase_dom"/>
</dbReference>
<dbReference type="SUPFAM" id="SSF52172">
    <property type="entry name" value="CheY-like"/>
    <property type="match status" value="1"/>
</dbReference>
<dbReference type="PROSITE" id="PS50110">
    <property type="entry name" value="RESPONSE_REGULATORY"/>
    <property type="match status" value="1"/>
</dbReference>
<dbReference type="GO" id="GO:0000155">
    <property type="term" value="F:phosphorelay sensor kinase activity"/>
    <property type="evidence" value="ECO:0007669"/>
    <property type="project" value="InterPro"/>
</dbReference>
<dbReference type="PRINTS" id="PR00344">
    <property type="entry name" value="BCTRLSENSOR"/>
</dbReference>